<reference evidence="1 2" key="1">
    <citation type="submission" date="2024-02" db="EMBL/GenBank/DDBJ databases">
        <authorList>
            <person name="Vignale AGUSTIN F."/>
            <person name="Sosa J E."/>
            <person name="Modenutti C."/>
        </authorList>
    </citation>
    <scope>NUCLEOTIDE SEQUENCE [LARGE SCALE GENOMIC DNA]</scope>
</reference>
<evidence type="ECO:0000313" key="2">
    <source>
        <dbReference type="Proteomes" id="UP001642360"/>
    </source>
</evidence>
<evidence type="ECO:0000313" key="1">
    <source>
        <dbReference type="EMBL" id="CAK9139714.1"/>
    </source>
</evidence>
<accession>A0ABC8R3Z7</accession>
<dbReference type="AlphaFoldDB" id="A0ABC8R3Z7"/>
<name>A0ABC8R3Z7_9AQUA</name>
<organism evidence="1 2">
    <name type="scientific">Ilex paraguariensis</name>
    <name type="common">yerba mate</name>
    <dbReference type="NCBI Taxonomy" id="185542"/>
    <lineage>
        <taxon>Eukaryota</taxon>
        <taxon>Viridiplantae</taxon>
        <taxon>Streptophyta</taxon>
        <taxon>Embryophyta</taxon>
        <taxon>Tracheophyta</taxon>
        <taxon>Spermatophyta</taxon>
        <taxon>Magnoliopsida</taxon>
        <taxon>eudicotyledons</taxon>
        <taxon>Gunneridae</taxon>
        <taxon>Pentapetalae</taxon>
        <taxon>asterids</taxon>
        <taxon>campanulids</taxon>
        <taxon>Aquifoliales</taxon>
        <taxon>Aquifoliaceae</taxon>
        <taxon>Ilex</taxon>
    </lineage>
</organism>
<gene>
    <name evidence="1" type="ORF">ILEXP_LOCUS7113</name>
</gene>
<keyword evidence="2" id="KW-1185">Reference proteome</keyword>
<dbReference type="Proteomes" id="UP001642360">
    <property type="component" value="Unassembled WGS sequence"/>
</dbReference>
<proteinExistence type="predicted"/>
<dbReference type="EMBL" id="CAUOFW020000981">
    <property type="protein sequence ID" value="CAK9139714.1"/>
    <property type="molecule type" value="Genomic_DNA"/>
</dbReference>
<protein>
    <submittedName>
        <fullName evidence="1">Uncharacterized protein</fullName>
    </submittedName>
</protein>
<comment type="caution">
    <text evidence="1">The sequence shown here is derived from an EMBL/GenBank/DDBJ whole genome shotgun (WGS) entry which is preliminary data.</text>
</comment>
<sequence>MTLLEHQEILTSAYSITIQDVPLLRSHIDSKITELSQVELWMMDGFESTNNIKADSDTIPFTSTMSLKVYGELFHLVNFKAKAKW</sequence>